<keyword evidence="13" id="KW-0732">Signal</keyword>
<dbReference type="GO" id="GO:0044781">
    <property type="term" value="P:bacterial-type flagellum organization"/>
    <property type="evidence" value="ECO:0007669"/>
    <property type="project" value="UniProtKB-UniRule"/>
</dbReference>
<evidence type="ECO:0000313" key="14">
    <source>
        <dbReference type="EMBL" id="OJF09871.1"/>
    </source>
</evidence>
<evidence type="ECO:0000256" key="7">
    <source>
        <dbReference type="ARBA" id="ARBA00022927"/>
    </source>
</evidence>
<feature type="signal peptide" evidence="13">
    <location>
        <begin position="1"/>
        <end position="40"/>
    </location>
</feature>
<evidence type="ECO:0000256" key="2">
    <source>
        <dbReference type="ARBA" id="ARBA00021714"/>
    </source>
</evidence>
<evidence type="ECO:0000313" key="15">
    <source>
        <dbReference type="Proteomes" id="UP000182486"/>
    </source>
</evidence>
<keyword evidence="4 12" id="KW-1003">Cell membrane</keyword>
<dbReference type="GO" id="GO:0009306">
    <property type="term" value="P:protein secretion"/>
    <property type="evidence" value="ECO:0007669"/>
    <property type="project" value="UniProtKB-UniRule"/>
</dbReference>
<dbReference type="NCBIfam" id="NF009438">
    <property type="entry name" value="PRK12797.1"/>
    <property type="match status" value="1"/>
</dbReference>
<evidence type="ECO:0000256" key="4">
    <source>
        <dbReference type="ARBA" id="ARBA00022475"/>
    </source>
</evidence>
<dbReference type="EMBL" id="MEIA01000542">
    <property type="protein sequence ID" value="OJF09871.1"/>
    <property type="molecule type" value="Genomic_DNA"/>
</dbReference>
<keyword evidence="14" id="KW-0282">Flagellum</keyword>
<keyword evidence="5 12" id="KW-0812">Transmembrane</keyword>
<dbReference type="PANTHER" id="PTHR30587">
    <property type="entry name" value="FLAGELLAR BIOSYNTHETIC PROTEIN FLIP"/>
    <property type="match status" value="1"/>
</dbReference>
<keyword evidence="15" id="KW-1185">Reference proteome</keyword>
<keyword evidence="8 12" id="KW-1133">Transmembrane helix</keyword>
<evidence type="ECO:0000256" key="11">
    <source>
        <dbReference type="ARBA" id="ARBA00023225"/>
    </source>
</evidence>
<evidence type="ECO:0000256" key="3">
    <source>
        <dbReference type="ARBA" id="ARBA00022448"/>
    </source>
</evidence>
<dbReference type="NCBIfam" id="TIGR01103">
    <property type="entry name" value="fliP"/>
    <property type="match status" value="1"/>
</dbReference>
<keyword evidence="14" id="KW-0966">Cell projection</keyword>
<comment type="caution">
    <text evidence="14">The sequence shown here is derived from an EMBL/GenBank/DDBJ whole genome shotgun (WGS) entry which is preliminary data.</text>
</comment>
<feature type="transmembrane region" description="Helical" evidence="12">
    <location>
        <begin position="143"/>
        <end position="161"/>
    </location>
</feature>
<dbReference type="PANTHER" id="PTHR30587:SF0">
    <property type="entry name" value="FLAGELLAR BIOSYNTHETIC PROTEIN FLIP"/>
    <property type="match status" value="1"/>
</dbReference>
<dbReference type="PRINTS" id="PR01302">
    <property type="entry name" value="TYPE3IMPPROT"/>
</dbReference>
<organism evidence="14 15">
    <name type="scientific">Couchioplanes caeruleus subsp. caeruleus</name>
    <dbReference type="NCBI Taxonomy" id="56427"/>
    <lineage>
        <taxon>Bacteria</taxon>
        <taxon>Bacillati</taxon>
        <taxon>Actinomycetota</taxon>
        <taxon>Actinomycetes</taxon>
        <taxon>Micromonosporales</taxon>
        <taxon>Micromonosporaceae</taxon>
        <taxon>Couchioplanes</taxon>
    </lineage>
</organism>
<evidence type="ECO:0000256" key="12">
    <source>
        <dbReference type="RuleBase" id="RU362069"/>
    </source>
</evidence>
<evidence type="ECO:0000256" key="8">
    <source>
        <dbReference type="ARBA" id="ARBA00022989"/>
    </source>
</evidence>
<keyword evidence="14" id="KW-0969">Cilium</keyword>
<comment type="subcellular location">
    <subcellularLocation>
        <location evidence="12">Cell membrane</location>
        <topology evidence="12">Multi-pass membrane protein</topology>
    </subcellularLocation>
    <subcellularLocation>
        <location evidence="12">Bacterial flagellum basal body</location>
    </subcellularLocation>
</comment>
<keyword evidence="11 12" id="KW-1006">Bacterial flagellum protein export</keyword>
<keyword evidence="9 12" id="KW-0472">Membrane</keyword>
<feature type="transmembrane region" description="Helical" evidence="12">
    <location>
        <begin position="236"/>
        <end position="257"/>
    </location>
</feature>
<dbReference type="AlphaFoldDB" id="A0A1K0FAK0"/>
<name>A0A1K0FAK0_9ACTN</name>
<keyword evidence="6 12" id="KW-1005">Bacterial flagellum biogenesis</keyword>
<gene>
    <name evidence="12" type="primary">fliP</name>
    <name evidence="14" type="ORF">BG844_35240</name>
</gene>
<dbReference type="GO" id="GO:0005886">
    <property type="term" value="C:plasma membrane"/>
    <property type="evidence" value="ECO:0007669"/>
    <property type="project" value="UniProtKB-SubCell"/>
</dbReference>
<feature type="chain" id="PRO_5009663613" description="Flagellar biosynthetic protein FliP" evidence="13">
    <location>
        <begin position="41"/>
        <end position="300"/>
    </location>
</feature>
<evidence type="ECO:0000256" key="9">
    <source>
        <dbReference type="ARBA" id="ARBA00023136"/>
    </source>
</evidence>
<feature type="transmembrane region" description="Helical" evidence="12">
    <location>
        <begin position="97"/>
        <end position="123"/>
    </location>
</feature>
<reference evidence="14 15" key="1">
    <citation type="submission" date="2016-09" db="EMBL/GenBank/DDBJ databases">
        <title>Couchioplanes caeruleus draft genome sequence.</title>
        <authorList>
            <person name="Sheehan J."/>
            <person name="Caffrey P."/>
        </authorList>
    </citation>
    <scope>NUCLEOTIDE SEQUENCE [LARGE SCALE GENOMIC DNA]</scope>
    <source>
        <strain evidence="14 15">DSM 43634</strain>
    </source>
</reference>
<dbReference type="Proteomes" id="UP000182486">
    <property type="component" value="Unassembled WGS sequence"/>
</dbReference>
<comment type="function">
    <text evidence="12">Plays a role in the flagellum-specific transport system.</text>
</comment>
<proteinExistence type="inferred from homology"/>
<protein>
    <recommendedName>
        <fullName evidence="2 12">Flagellar biosynthetic protein FliP</fullName>
    </recommendedName>
</protein>
<keyword evidence="3 12" id="KW-0813">Transport</keyword>
<accession>A0A1K0FAK0</accession>
<evidence type="ECO:0000256" key="6">
    <source>
        <dbReference type="ARBA" id="ARBA00022795"/>
    </source>
</evidence>
<evidence type="ECO:0000256" key="1">
    <source>
        <dbReference type="ARBA" id="ARBA00006257"/>
    </source>
</evidence>
<dbReference type="PROSITE" id="PS01061">
    <property type="entry name" value="FLIP_2"/>
    <property type="match status" value="1"/>
</dbReference>
<dbReference type="InterPro" id="IPR005837">
    <property type="entry name" value="FliP"/>
</dbReference>
<dbReference type="Pfam" id="PF00813">
    <property type="entry name" value="FliP"/>
    <property type="match status" value="1"/>
</dbReference>
<evidence type="ECO:0000256" key="13">
    <source>
        <dbReference type="SAM" id="SignalP"/>
    </source>
</evidence>
<evidence type="ECO:0000256" key="10">
    <source>
        <dbReference type="ARBA" id="ARBA00023143"/>
    </source>
</evidence>
<feature type="transmembrane region" description="Helical" evidence="12">
    <location>
        <begin position="278"/>
        <end position="298"/>
    </location>
</feature>
<dbReference type="GO" id="GO:0009425">
    <property type="term" value="C:bacterial-type flagellum basal body"/>
    <property type="evidence" value="ECO:0007669"/>
    <property type="project" value="UniProtKB-SubCell"/>
</dbReference>
<dbReference type="InterPro" id="IPR005838">
    <property type="entry name" value="T3SS_IM_P"/>
</dbReference>
<evidence type="ECO:0000256" key="5">
    <source>
        <dbReference type="ARBA" id="ARBA00022692"/>
    </source>
</evidence>
<comment type="similarity">
    <text evidence="1 12">Belongs to the FliP/MopC/SpaP family.</text>
</comment>
<keyword evidence="10" id="KW-0975">Bacterial flagellum</keyword>
<sequence length="300" mass="31493">MWRRASVKPSVRSRAAGRLAGILFLALGALLPIAATQAAAAAPAPAPAAVVVAQYQVPQAPAPTPPVAPTVRPTGGGSIDFNINGTNPDGSKPATSLVIVLGLTLLSVAPAVLLLCTAFTKVFMVLGITRNALGLTSMPPNQVLAGLALFISLFIMSPVLSQVNEQGVQPYLAGDKSQSVAFRDGVEPLRQFMLKNTRQDELALLIKVSGQEKPANADDVELTTLIPAFVLSELRAAFIIGFVIFIPFLIIDMVVSASLMSLGMMMLPPVTVAMPFKLLLFVLVNGWGLIITALVGSYPK</sequence>
<keyword evidence="7 12" id="KW-0653">Protein transport</keyword>